<evidence type="ECO:0000256" key="2">
    <source>
        <dbReference type="ARBA" id="ARBA00022692"/>
    </source>
</evidence>
<feature type="domain" description="ABC-2 type transporter transmembrane" evidence="6">
    <location>
        <begin position="26"/>
        <end position="164"/>
    </location>
</feature>
<comment type="subcellular location">
    <subcellularLocation>
        <location evidence="1">Membrane</location>
        <topology evidence="1">Multi-pass membrane protein</topology>
    </subcellularLocation>
</comment>
<feature type="transmembrane region" description="Helical" evidence="5">
    <location>
        <begin position="517"/>
        <end position="539"/>
    </location>
</feature>
<sequence>MKAFGLALIELRRFSKPVLRKLALGMIVLVPLLYGSLYLWSNWDPYGNLDQVPVAVVNEDQPSTVDGKSLAAGDEFVAQLKGTPIFDWNFVSATEAREGMDDGRYYFSIVVPNDFSAKLSSLAGTNPERASISINLDDANGYIIGMMSETVKSELQNQINTAAYTTFAKTMFGSLGELHTGLSDAADGAEQLADGAAAADDGAKQLSTGLGRLQTGSAQVASGAHQVADGVTQINVVIQTVADFATDALPGLQDSLSSAAEVSETFDGDIDRVVTLACDDDPDGKICADLKALAKRADNVNGTVQGANKTVQNLSVDKITDGAEKVAALDKGAKDVATGADQVASGVSDAKTGADQLATGTEKLKSGAAELATGLDSAVAKLPSDDPAQNAQAADVLGSPVGVNTTNEHPAGVYGRGLAPFFFGIALWVFGLVAFLLLRTFNARALAGKVNAFTVALGGWLPAGLLGVVGALVLYVVVDVGLGLEPVNVLGTIGMCLLGVLTFSAIAHWLRMAFDAVGDVLILVLLMLQLTACGGLYPIETAPAFFRALHPFMPMTYLVDGLRVTISGGVGAHAVRDAVVLAAIFAATVAASTLTAMFQRRWSMGRMKPAIEL</sequence>
<dbReference type="InterPro" id="IPR017500">
    <property type="entry name" value="Phage_infect_YhgE_N"/>
</dbReference>
<comment type="caution">
    <text evidence="7">The sequence shown here is derived from an EMBL/GenBank/DDBJ whole genome shotgun (WGS) entry which is preliminary data.</text>
</comment>
<evidence type="ECO:0000256" key="1">
    <source>
        <dbReference type="ARBA" id="ARBA00004141"/>
    </source>
</evidence>
<reference evidence="7 8" key="1">
    <citation type="submission" date="2020-08" db="EMBL/GenBank/DDBJ databases">
        <title>Genomic Encyclopedia of Type Strains, Phase IV (KMG-IV): sequencing the most valuable type-strain genomes for metagenomic binning, comparative biology and taxonomic classification.</title>
        <authorList>
            <person name="Goeker M."/>
        </authorList>
    </citation>
    <scope>NUCLEOTIDE SEQUENCE [LARGE SCALE GENOMIC DNA]</scope>
    <source>
        <strain evidence="7 8">YIM 65646</strain>
    </source>
</reference>
<dbReference type="PANTHER" id="PTHR43077">
    <property type="entry name" value="TRANSPORT PERMEASE YVFS-RELATED"/>
    <property type="match status" value="1"/>
</dbReference>
<dbReference type="InterPro" id="IPR013525">
    <property type="entry name" value="ABC2_TM"/>
</dbReference>
<evidence type="ECO:0000256" key="4">
    <source>
        <dbReference type="ARBA" id="ARBA00023136"/>
    </source>
</evidence>
<organism evidence="7 8">
    <name type="scientific">Phytomonospora endophytica</name>
    <dbReference type="NCBI Taxonomy" id="714109"/>
    <lineage>
        <taxon>Bacteria</taxon>
        <taxon>Bacillati</taxon>
        <taxon>Actinomycetota</taxon>
        <taxon>Actinomycetes</taxon>
        <taxon>Micromonosporales</taxon>
        <taxon>Micromonosporaceae</taxon>
        <taxon>Phytomonospora</taxon>
    </lineage>
</organism>
<keyword evidence="3 5" id="KW-1133">Transmembrane helix</keyword>
<gene>
    <name evidence="7" type="ORF">HNR73_001271</name>
</gene>
<evidence type="ECO:0000256" key="5">
    <source>
        <dbReference type="SAM" id="Phobius"/>
    </source>
</evidence>
<feature type="transmembrane region" description="Helical" evidence="5">
    <location>
        <begin position="578"/>
        <end position="598"/>
    </location>
</feature>
<evidence type="ECO:0000313" key="7">
    <source>
        <dbReference type="EMBL" id="MBB6033424.1"/>
    </source>
</evidence>
<dbReference type="Gene3D" id="3.40.1710.10">
    <property type="entry name" value="abc type-2 transporter like domain"/>
    <property type="match status" value="1"/>
</dbReference>
<dbReference type="NCBIfam" id="TIGR03057">
    <property type="entry name" value="xxxLxxG_by_4"/>
    <property type="match status" value="4"/>
</dbReference>
<protein>
    <submittedName>
        <fullName evidence="7">Putative membrane protein</fullName>
    </submittedName>
</protein>
<feature type="domain" description="ABC-2 type transporter transmembrane" evidence="6">
    <location>
        <begin position="371"/>
        <end position="592"/>
    </location>
</feature>
<dbReference type="EMBL" id="JACHGT010000002">
    <property type="protein sequence ID" value="MBB6033424.1"/>
    <property type="molecule type" value="Genomic_DNA"/>
</dbReference>
<dbReference type="GO" id="GO:0140359">
    <property type="term" value="F:ABC-type transporter activity"/>
    <property type="evidence" value="ECO:0007669"/>
    <property type="project" value="InterPro"/>
</dbReference>
<feature type="transmembrane region" description="Helical" evidence="5">
    <location>
        <begin position="21"/>
        <end position="40"/>
    </location>
</feature>
<dbReference type="Pfam" id="PF12698">
    <property type="entry name" value="ABC2_membrane_3"/>
    <property type="match status" value="2"/>
</dbReference>
<evidence type="ECO:0000259" key="6">
    <source>
        <dbReference type="Pfam" id="PF12698"/>
    </source>
</evidence>
<keyword evidence="8" id="KW-1185">Reference proteome</keyword>
<dbReference type="AlphaFoldDB" id="A0A841FCA8"/>
<dbReference type="NCBIfam" id="TIGR03062">
    <property type="entry name" value="pip_yhgE_Cterm"/>
    <property type="match status" value="1"/>
</dbReference>
<dbReference type="InterPro" id="IPR023908">
    <property type="entry name" value="xxxLxxG_rpt"/>
</dbReference>
<dbReference type="GO" id="GO:0016020">
    <property type="term" value="C:membrane"/>
    <property type="evidence" value="ECO:0007669"/>
    <property type="project" value="UniProtKB-SubCell"/>
</dbReference>
<dbReference type="InterPro" id="IPR017501">
    <property type="entry name" value="Phage_infect_YhgE_C"/>
</dbReference>
<keyword evidence="4 5" id="KW-0472">Membrane</keyword>
<evidence type="ECO:0000256" key="3">
    <source>
        <dbReference type="ARBA" id="ARBA00022989"/>
    </source>
</evidence>
<dbReference type="InterPro" id="IPR051328">
    <property type="entry name" value="T7SS_ABC-Transporter"/>
</dbReference>
<feature type="transmembrane region" description="Helical" evidence="5">
    <location>
        <begin position="450"/>
        <end position="477"/>
    </location>
</feature>
<keyword evidence="2 5" id="KW-0812">Transmembrane</keyword>
<name>A0A841FCA8_9ACTN</name>
<dbReference type="RefSeq" id="WP_184786282.1">
    <property type="nucleotide sequence ID" value="NZ_BONT01000095.1"/>
</dbReference>
<evidence type="ECO:0000313" key="8">
    <source>
        <dbReference type="Proteomes" id="UP000548476"/>
    </source>
</evidence>
<accession>A0A841FCA8</accession>
<feature type="transmembrane region" description="Helical" evidence="5">
    <location>
        <begin position="418"/>
        <end position="438"/>
    </location>
</feature>
<dbReference type="PANTHER" id="PTHR43077:SF5">
    <property type="entry name" value="PHAGE INFECTION PROTEIN"/>
    <property type="match status" value="1"/>
</dbReference>
<feature type="transmembrane region" description="Helical" evidence="5">
    <location>
        <begin position="489"/>
        <end position="510"/>
    </location>
</feature>
<proteinExistence type="predicted"/>
<dbReference type="Proteomes" id="UP000548476">
    <property type="component" value="Unassembled WGS sequence"/>
</dbReference>
<dbReference type="NCBIfam" id="TIGR03061">
    <property type="entry name" value="pip_yhgE_Nterm"/>
    <property type="match status" value="1"/>
</dbReference>